<dbReference type="EMBL" id="CXWD01000015">
    <property type="protein sequence ID" value="CTQ73804.1"/>
    <property type="molecule type" value="Genomic_DNA"/>
</dbReference>
<dbReference type="STRING" id="388408.LAX5112_03663"/>
<dbReference type="AlphaFoldDB" id="A0A0M7AJP5"/>
<dbReference type="SMART" id="SM00331">
    <property type="entry name" value="PP2C_SIG"/>
    <property type="match status" value="1"/>
</dbReference>
<dbReference type="InterPro" id="IPR001932">
    <property type="entry name" value="PPM-type_phosphatase-like_dom"/>
</dbReference>
<dbReference type="Gene3D" id="3.60.40.10">
    <property type="entry name" value="PPM-type phosphatase domain"/>
    <property type="match status" value="1"/>
</dbReference>
<evidence type="ECO:0000313" key="4">
    <source>
        <dbReference type="EMBL" id="CTQ73804.1"/>
    </source>
</evidence>
<protein>
    <submittedName>
        <fullName evidence="4">Phosphoserine phosphatase RsbU</fullName>
        <ecNumber evidence="4">3.1.3.3</ecNumber>
    </submittedName>
</protein>
<proteinExistence type="predicted"/>
<feature type="transmembrane region" description="Helical" evidence="2">
    <location>
        <begin position="21"/>
        <end position="41"/>
    </location>
</feature>
<name>A0A0M7AJP5_9HYPH</name>
<keyword evidence="2" id="KW-0812">Transmembrane</keyword>
<evidence type="ECO:0000259" key="3">
    <source>
        <dbReference type="SMART" id="SM00331"/>
    </source>
</evidence>
<evidence type="ECO:0000256" key="1">
    <source>
        <dbReference type="ARBA" id="ARBA00022801"/>
    </source>
</evidence>
<dbReference type="Pfam" id="PF11845">
    <property type="entry name" value="Tll0287-like"/>
    <property type="match status" value="1"/>
</dbReference>
<sequence>MQPHNGLKTLDRFWLKFMDRPLIFAVVVLLALALLPVAVWMDLRTISDQSLRSQAIDLDKAITEIRTYYARNVVGRVQSASGNIQPTHEYHERDGGIPIPATLSIELGDVIGDQGTLEYRFVSDLPFTEREPYELTAFEQKALADFRETRDPKDLEIGFTGSMFDRQVQIASPVYMGASCVACHNTHPESPKTDWVVGDIRGIQAITIDQPIAENLWSFKYLLTYFAGAGAFGIAFAGLQWRQAYRFHKMNGDLEAANSEISHLNKQLASENVRLGAEIEVARQIQMMVLPTQNELGEIDQLEVAAFMEPADEVGGDYYDVLQLGDRVKIGIGDVTGHGLESGVLMLMVQSVAVALQEQGPSDPKQFLVALNNAICRNIKRTKTDKHLTLCFLDIEHDKLTLTGQHEELILLRRSGAVETVDTLDLGFPVGLEDNISEFVRPLPMPFESGDTVVLYTDGVTEAENSKGEMYGLDRLIASTKEHGRKDAARMLEAMIADLRSHIGSATVFDDITLLIARRR</sequence>
<accession>A0A0M7AJP5</accession>
<gene>
    <name evidence="4" type="primary">rsbU_4</name>
    <name evidence="4" type="ORF">LAX5112_03663</name>
</gene>
<organism evidence="4 5">
    <name type="scientific">Roseibium alexandrii</name>
    <dbReference type="NCBI Taxonomy" id="388408"/>
    <lineage>
        <taxon>Bacteria</taxon>
        <taxon>Pseudomonadati</taxon>
        <taxon>Pseudomonadota</taxon>
        <taxon>Alphaproteobacteria</taxon>
        <taxon>Hyphomicrobiales</taxon>
        <taxon>Stappiaceae</taxon>
        <taxon>Roseibium</taxon>
    </lineage>
</organism>
<dbReference type="EC" id="3.1.3.3" evidence="4"/>
<dbReference type="InterPro" id="IPR036457">
    <property type="entry name" value="PPM-type-like_dom_sf"/>
</dbReference>
<dbReference type="InterPro" id="IPR021796">
    <property type="entry name" value="Tll0287-like_dom"/>
</dbReference>
<evidence type="ECO:0000313" key="5">
    <source>
        <dbReference type="Proteomes" id="UP000053235"/>
    </source>
</evidence>
<feature type="domain" description="PPM-type phosphatase" evidence="3">
    <location>
        <begin position="299"/>
        <end position="519"/>
    </location>
</feature>
<keyword evidence="5" id="KW-1185">Reference proteome</keyword>
<keyword evidence="1 4" id="KW-0378">Hydrolase</keyword>
<dbReference type="Pfam" id="PF07228">
    <property type="entry name" value="SpoIIE"/>
    <property type="match status" value="1"/>
</dbReference>
<dbReference type="InterPro" id="IPR052016">
    <property type="entry name" value="Bact_Sigma-Reg"/>
</dbReference>
<dbReference type="PANTHER" id="PTHR43156">
    <property type="entry name" value="STAGE II SPORULATION PROTEIN E-RELATED"/>
    <property type="match status" value="1"/>
</dbReference>
<dbReference type="PANTHER" id="PTHR43156:SF2">
    <property type="entry name" value="STAGE II SPORULATION PROTEIN E"/>
    <property type="match status" value="1"/>
</dbReference>
<evidence type="ECO:0000256" key="2">
    <source>
        <dbReference type="SAM" id="Phobius"/>
    </source>
</evidence>
<keyword evidence="2" id="KW-0472">Membrane</keyword>
<dbReference type="Proteomes" id="UP000053235">
    <property type="component" value="Unassembled WGS sequence"/>
</dbReference>
<reference evidence="5" key="1">
    <citation type="submission" date="2015-07" db="EMBL/GenBank/DDBJ databases">
        <authorList>
            <person name="Rodrigo-Torres Lidia"/>
            <person name="Arahal R.David."/>
        </authorList>
    </citation>
    <scope>NUCLEOTIDE SEQUENCE [LARGE SCALE GENOMIC DNA]</scope>
    <source>
        <strain evidence="5">CECT 5112</strain>
    </source>
</reference>
<keyword evidence="2" id="KW-1133">Transmembrane helix</keyword>
<dbReference type="GO" id="GO:0016791">
    <property type="term" value="F:phosphatase activity"/>
    <property type="evidence" value="ECO:0007669"/>
    <property type="project" value="TreeGrafter"/>
</dbReference>